<protein>
    <submittedName>
        <fullName evidence="2">Uncharacterized protein</fullName>
    </submittedName>
</protein>
<feature type="compositionally biased region" description="Basic and acidic residues" evidence="1">
    <location>
        <begin position="61"/>
        <end position="71"/>
    </location>
</feature>
<dbReference type="Proteomes" id="UP000265520">
    <property type="component" value="Unassembled WGS sequence"/>
</dbReference>
<accession>A0A392Q146</accession>
<dbReference type="AlphaFoldDB" id="A0A392Q146"/>
<feature type="compositionally biased region" description="Basic and acidic residues" evidence="1">
    <location>
        <begin position="102"/>
        <end position="128"/>
    </location>
</feature>
<feature type="region of interest" description="Disordered" evidence="1">
    <location>
        <begin position="60"/>
        <end position="128"/>
    </location>
</feature>
<feature type="compositionally biased region" description="Basic and acidic residues" evidence="1">
    <location>
        <begin position="7"/>
        <end position="20"/>
    </location>
</feature>
<sequence length="187" mass="22792">RHRRRKEFREADRGHGRSDQNLRCHRRLISNPGFHSYRAGQQRTNSDVRDQVFYGRFQSRCSRENDGEPRRSRSNRHRRSISVYSDRVLRSNYTQSAGQWRQDVDDRGRQRHDDRGRQRGQGDRWRRSVVDRGRQWDDDRGRRLEYHHRSYDVRYQHELKEVEFSGYGSRKELYVKDDTVKLGTDLK</sequence>
<organism evidence="2 3">
    <name type="scientific">Trifolium medium</name>
    <dbReference type="NCBI Taxonomy" id="97028"/>
    <lineage>
        <taxon>Eukaryota</taxon>
        <taxon>Viridiplantae</taxon>
        <taxon>Streptophyta</taxon>
        <taxon>Embryophyta</taxon>
        <taxon>Tracheophyta</taxon>
        <taxon>Spermatophyta</taxon>
        <taxon>Magnoliopsida</taxon>
        <taxon>eudicotyledons</taxon>
        <taxon>Gunneridae</taxon>
        <taxon>Pentapetalae</taxon>
        <taxon>rosids</taxon>
        <taxon>fabids</taxon>
        <taxon>Fabales</taxon>
        <taxon>Fabaceae</taxon>
        <taxon>Papilionoideae</taxon>
        <taxon>50 kb inversion clade</taxon>
        <taxon>NPAAA clade</taxon>
        <taxon>Hologalegina</taxon>
        <taxon>IRL clade</taxon>
        <taxon>Trifolieae</taxon>
        <taxon>Trifolium</taxon>
    </lineage>
</organism>
<evidence type="ECO:0000256" key="1">
    <source>
        <dbReference type="SAM" id="MobiDB-lite"/>
    </source>
</evidence>
<evidence type="ECO:0000313" key="3">
    <source>
        <dbReference type="Proteomes" id="UP000265520"/>
    </source>
</evidence>
<name>A0A392Q146_9FABA</name>
<reference evidence="2 3" key="1">
    <citation type="journal article" date="2018" name="Front. Plant Sci.">
        <title>Red Clover (Trifolium pratense) and Zigzag Clover (T. medium) - A Picture of Genomic Similarities and Differences.</title>
        <authorList>
            <person name="Dluhosova J."/>
            <person name="Istvanek J."/>
            <person name="Nedelnik J."/>
            <person name="Repkova J."/>
        </authorList>
    </citation>
    <scope>NUCLEOTIDE SEQUENCE [LARGE SCALE GENOMIC DNA]</scope>
    <source>
        <strain evidence="3">cv. 10/8</strain>
        <tissue evidence="2">Leaf</tissue>
    </source>
</reference>
<comment type="caution">
    <text evidence="2">The sequence shown here is derived from an EMBL/GenBank/DDBJ whole genome shotgun (WGS) entry which is preliminary data.</text>
</comment>
<evidence type="ECO:0000313" key="2">
    <source>
        <dbReference type="EMBL" id="MCI18133.1"/>
    </source>
</evidence>
<proteinExistence type="predicted"/>
<dbReference type="EMBL" id="LXQA010108663">
    <property type="protein sequence ID" value="MCI18133.1"/>
    <property type="molecule type" value="Genomic_DNA"/>
</dbReference>
<keyword evidence="3" id="KW-1185">Reference proteome</keyword>
<feature type="non-terminal residue" evidence="2">
    <location>
        <position position="187"/>
    </location>
</feature>
<feature type="region of interest" description="Disordered" evidence="1">
    <location>
        <begin position="1"/>
        <end position="20"/>
    </location>
</feature>
<feature type="non-terminal residue" evidence="2">
    <location>
        <position position="1"/>
    </location>
</feature>